<comment type="caution">
    <text evidence="1">The sequence shown here is derived from an EMBL/GenBank/DDBJ whole genome shotgun (WGS) entry which is preliminary data.</text>
</comment>
<accession>A0A8J5V4M2</accession>
<reference evidence="1" key="1">
    <citation type="journal article" date="2021" name="bioRxiv">
        <title>Whole Genome Assembly and Annotation of Northern Wild Rice, Zizania palustris L., Supports a Whole Genome Duplication in the Zizania Genus.</title>
        <authorList>
            <person name="Haas M."/>
            <person name="Kono T."/>
            <person name="Macchietto M."/>
            <person name="Millas R."/>
            <person name="McGilp L."/>
            <person name="Shao M."/>
            <person name="Duquette J."/>
            <person name="Hirsch C.N."/>
            <person name="Kimball J."/>
        </authorList>
    </citation>
    <scope>NUCLEOTIDE SEQUENCE</scope>
    <source>
        <tissue evidence="1">Fresh leaf tissue</tissue>
    </source>
</reference>
<gene>
    <name evidence="1" type="ORF">GUJ93_ZPchr0008g12274</name>
</gene>
<sequence>MKSMARRAWHHSGVLALLVILETYHTCSVIVIGASIPLPCSWFSAGASPPDLLLVASLTLSWAMSTLGTNACLPDGSTDKEDDCTVCSWASPPKSSVDAGISSP</sequence>
<dbReference type="Proteomes" id="UP000729402">
    <property type="component" value="Unassembled WGS sequence"/>
</dbReference>
<evidence type="ECO:0000313" key="2">
    <source>
        <dbReference type="Proteomes" id="UP000729402"/>
    </source>
</evidence>
<reference evidence="1" key="2">
    <citation type="submission" date="2021-02" db="EMBL/GenBank/DDBJ databases">
        <authorList>
            <person name="Kimball J.A."/>
            <person name="Haas M.W."/>
            <person name="Macchietto M."/>
            <person name="Kono T."/>
            <person name="Duquette J."/>
            <person name="Shao M."/>
        </authorList>
    </citation>
    <scope>NUCLEOTIDE SEQUENCE</scope>
    <source>
        <tissue evidence="1">Fresh leaf tissue</tissue>
    </source>
</reference>
<organism evidence="1 2">
    <name type="scientific">Zizania palustris</name>
    <name type="common">Northern wild rice</name>
    <dbReference type="NCBI Taxonomy" id="103762"/>
    <lineage>
        <taxon>Eukaryota</taxon>
        <taxon>Viridiplantae</taxon>
        <taxon>Streptophyta</taxon>
        <taxon>Embryophyta</taxon>
        <taxon>Tracheophyta</taxon>
        <taxon>Spermatophyta</taxon>
        <taxon>Magnoliopsida</taxon>
        <taxon>Liliopsida</taxon>
        <taxon>Poales</taxon>
        <taxon>Poaceae</taxon>
        <taxon>BOP clade</taxon>
        <taxon>Oryzoideae</taxon>
        <taxon>Oryzeae</taxon>
        <taxon>Zizaniinae</taxon>
        <taxon>Zizania</taxon>
    </lineage>
</organism>
<evidence type="ECO:0000313" key="1">
    <source>
        <dbReference type="EMBL" id="KAG8047161.1"/>
    </source>
</evidence>
<name>A0A8J5V4M2_ZIZPA</name>
<dbReference type="AlphaFoldDB" id="A0A8J5V4M2"/>
<dbReference type="EMBL" id="JAAALK010000290">
    <property type="protein sequence ID" value="KAG8047161.1"/>
    <property type="molecule type" value="Genomic_DNA"/>
</dbReference>
<proteinExistence type="predicted"/>
<keyword evidence="2" id="KW-1185">Reference proteome</keyword>
<protein>
    <submittedName>
        <fullName evidence="1">Uncharacterized protein</fullName>
    </submittedName>
</protein>